<evidence type="ECO:0000313" key="6">
    <source>
        <dbReference type="EMBL" id="QPR72968.1"/>
    </source>
</evidence>
<dbReference type="Proteomes" id="UP000435910">
    <property type="component" value="Unassembled WGS sequence"/>
</dbReference>
<dbReference type="InterPro" id="IPR003593">
    <property type="entry name" value="AAA+_ATPase"/>
</dbReference>
<name>A0A8B5YE27_BACLI</name>
<sequence length="309" mass="34037">MGTIGINFKNIQHQYRTKDVLRGVSFHADPSSITFLAGENGAGKTTLIKVALGLISPKAGNALFDGQSVGEIREKISCVFDEPPVYPNESGLDNLKFLSGIHSLDRKWSQEVCAMLKLDEGLLKQKAKALSLGQRHRLAVAAALLRKPKYLFLDEPSIGLDPPSWQLVQIALKQMTARGCAILITGQNYDAIENLADNIAILQSGKIIFSGPIVKLVQAFPVYVRIVTDDHREIAVQFPEAEPDSSGIYRIVCESGEQARAVIDQVRRSTLNFQELSTEKASMGKMVTDIYKDGFQSEKRGLTYESVQN</sequence>
<dbReference type="InterPro" id="IPR027417">
    <property type="entry name" value="P-loop_NTPase"/>
</dbReference>
<keyword evidence="2" id="KW-0813">Transport</keyword>
<dbReference type="SUPFAM" id="SSF52540">
    <property type="entry name" value="P-loop containing nucleoside triphosphate hydrolases"/>
    <property type="match status" value="1"/>
</dbReference>
<dbReference type="GO" id="GO:0016887">
    <property type="term" value="F:ATP hydrolysis activity"/>
    <property type="evidence" value="ECO:0007669"/>
    <property type="project" value="InterPro"/>
</dbReference>
<gene>
    <name evidence="7" type="ORF">CHCC16736_3602</name>
    <name evidence="6" type="ORF">I6G80_01170</name>
</gene>
<evidence type="ECO:0000313" key="9">
    <source>
        <dbReference type="Proteomes" id="UP000595038"/>
    </source>
</evidence>
<dbReference type="Pfam" id="PF00005">
    <property type="entry name" value="ABC_tran"/>
    <property type="match status" value="1"/>
</dbReference>
<dbReference type="PANTHER" id="PTHR42711">
    <property type="entry name" value="ABC TRANSPORTER ATP-BINDING PROTEIN"/>
    <property type="match status" value="1"/>
</dbReference>
<dbReference type="Gene3D" id="3.40.50.300">
    <property type="entry name" value="P-loop containing nucleotide triphosphate hydrolases"/>
    <property type="match status" value="1"/>
</dbReference>
<accession>A0A8B5YE27</accession>
<evidence type="ECO:0000256" key="3">
    <source>
        <dbReference type="ARBA" id="ARBA00022741"/>
    </source>
</evidence>
<dbReference type="GeneID" id="92858627"/>
<feature type="domain" description="ABC transporter" evidence="5">
    <location>
        <begin position="6"/>
        <end position="229"/>
    </location>
</feature>
<dbReference type="InterPro" id="IPR003439">
    <property type="entry name" value="ABC_transporter-like_ATP-bd"/>
</dbReference>
<evidence type="ECO:0000256" key="4">
    <source>
        <dbReference type="ARBA" id="ARBA00022840"/>
    </source>
</evidence>
<dbReference type="EMBL" id="NILC01000016">
    <property type="protein sequence ID" value="TWL30052.1"/>
    <property type="molecule type" value="Genomic_DNA"/>
</dbReference>
<dbReference type="PANTHER" id="PTHR42711:SF5">
    <property type="entry name" value="ABC TRANSPORTER ATP-BINDING PROTEIN NATA"/>
    <property type="match status" value="1"/>
</dbReference>
<evidence type="ECO:0000256" key="2">
    <source>
        <dbReference type="ARBA" id="ARBA00022448"/>
    </source>
</evidence>
<dbReference type="PROSITE" id="PS50893">
    <property type="entry name" value="ABC_TRANSPORTER_2"/>
    <property type="match status" value="1"/>
</dbReference>
<dbReference type="SMR" id="A0A8B5YE27"/>
<dbReference type="EMBL" id="CP065647">
    <property type="protein sequence ID" value="QPR72968.1"/>
    <property type="molecule type" value="Genomic_DNA"/>
</dbReference>
<keyword evidence="4 7" id="KW-0067">ATP-binding</keyword>
<dbReference type="InterPro" id="IPR050763">
    <property type="entry name" value="ABC_transporter_ATP-binding"/>
</dbReference>
<proteinExistence type="inferred from homology"/>
<dbReference type="SMART" id="SM00382">
    <property type="entry name" value="AAA"/>
    <property type="match status" value="1"/>
</dbReference>
<dbReference type="RefSeq" id="WP_003178850.1">
    <property type="nucleotide sequence ID" value="NZ_BEXU01000001.1"/>
</dbReference>
<evidence type="ECO:0000256" key="1">
    <source>
        <dbReference type="ARBA" id="ARBA00005417"/>
    </source>
</evidence>
<organism evidence="7 8">
    <name type="scientific">Bacillus licheniformis</name>
    <dbReference type="NCBI Taxonomy" id="1402"/>
    <lineage>
        <taxon>Bacteria</taxon>
        <taxon>Bacillati</taxon>
        <taxon>Bacillota</taxon>
        <taxon>Bacilli</taxon>
        <taxon>Bacillales</taxon>
        <taxon>Bacillaceae</taxon>
        <taxon>Bacillus</taxon>
    </lineage>
</organism>
<evidence type="ECO:0000313" key="7">
    <source>
        <dbReference type="EMBL" id="TWL30052.1"/>
    </source>
</evidence>
<reference evidence="6 9" key="2">
    <citation type="submission" date="2020-12" db="EMBL/GenBank/DDBJ databases">
        <title>FDA dAtabase for Regulatory Grade micrObial Sequences (FDA-ARGOS): Supporting development and validation of Infectious Disease Dx tests.</title>
        <authorList>
            <person name="Nelson B."/>
            <person name="Plummer A."/>
            <person name="Tallon L."/>
            <person name="Sadzewicz L."/>
            <person name="Zhao X."/>
            <person name="Boylan J."/>
            <person name="Ott S."/>
            <person name="Bowen H."/>
            <person name="Vavikolanu K."/>
            <person name="Mehta A."/>
            <person name="Aluvathingal J."/>
            <person name="Nadendla S."/>
            <person name="Myers T."/>
            <person name="Yan Y."/>
            <person name="Sichtig H."/>
        </authorList>
    </citation>
    <scope>NUCLEOTIDE SEQUENCE [LARGE SCALE GENOMIC DNA]</scope>
    <source>
        <strain evidence="6 9">FDAARGOS_923</strain>
    </source>
</reference>
<protein>
    <submittedName>
        <fullName evidence="6">ABC transporter ATP-binding protein</fullName>
    </submittedName>
    <submittedName>
        <fullName evidence="7">SkfA peptide export ATP-binding protein SkfE</fullName>
    </submittedName>
</protein>
<reference evidence="7 8" key="1">
    <citation type="submission" date="2019-06" db="EMBL/GenBank/DDBJ databases">
        <title>Genome sequence analysis of &gt;100 Bacillus licheniformis strains suggests intrinsic resistance to this species.</title>
        <authorList>
            <person name="Wels M."/>
            <person name="Siezen R.J."/>
            <person name="Johansen E."/>
            <person name="Stuer-Lauridsen B."/>
            <person name="Bjerre K."/>
            <person name="Nielsen B.K.K."/>
        </authorList>
    </citation>
    <scope>NUCLEOTIDE SEQUENCE [LARGE SCALE GENOMIC DNA]</scope>
    <source>
        <strain evidence="7 8">BAC-16736</strain>
    </source>
</reference>
<keyword evidence="3" id="KW-0547">Nucleotide-binding</keyword>
<dbReference type="AlphaFoldDB" id="A0A8B5YE27"/>
<evidence type="ECO:0000259" key="5">
    <source>
        <dbReference type="PROSITE" id="PS50893"/>
    </source>
</evidence>
<dbReference type="CDD" id="cd03230">
    <property type="entry name" value="ABC_DR_subfamily_A"/>
    <property type="match status" value="1"/>
</dbReference>
<evidence type="ECO:0000313" key="8">
    <source>
        <dbReference type="Proteomes" id="UP000435910"/>
    </source>
</evidence>
<comment type="similarity">
    <text evidence="1">Belongs to the ABC transporter superfamily.</text>
</comment>
<dbReference type="GO" id="GO:0005524">
    <property type="term" value="F:ATP binding"/>
    <property type="evidence" value="ECO:0007669"/>
    <property type="project" value="UniProtKB-KW"/>
</dbReference>
<dbReference type="Proteomes" id="UP000595038">
    <property type="component" value="Chromosome"/>
</dbReference>